<reference evidence="1 2" key="1">
    <citation type="journal article" date="2010" name="Stand. Genomic Sci.">
        <title>Complete genome sequence of Planctomyces limnophilus type strain (Mu 290).</title>
        <authorList>
            <person name="Labutti K."/>
            <person name="Sikorski J."/>
            <person name="Schneider S."/>
            <person name="Nolan M."/>
            <person name="Lucas S."/>
            <person name="Glavina Del Rio T."/>
            <person name="Tice H."/>
            <person name="Cheng J.F."/>
            <person name="Goodwin L."/>
            <person name="Pitluck S."/>
            <person name="Liolios K."/>
            <person name="Ivanova N."/>
            <person name="Mavromatis K."/>
            <person name="Mikhailova N."/>
            <person name="Pati A."/>
            <person name="Chen A."/>
            <person name="Palaniappan K."/>
            <person name="Land M."/>
            <person name="Hauser L."/>
            <person name="Chang Y.J."/>
            <person name="Jeffries C.D."/>
            <person name="Tindall B.J."/>
            <person name="Rohde M."/>
            <person name="Goker M."/>
            <person name="Woyke T."/>
            <person name="Bristow J."/>
            <person name="Eisen J.A."/>
            <person name="Markowitz V."/>
            <person name="Hugenholtz P."/>
            <person name="Kyrpides N.C."/>
            <person name="Klenk H.P."/>
            <person name="Lapidus A."/>
        </authorList>
    </citation>
    <scope>NUCLEOTIDE SEQUENCE [LARGE SCALE GENOMIC DNA]</scope>
    <source>
        <strain evidence="2">ATCC 43296 / DSM 3776 / IFAM 1008 / 290</strain>
    </source>
</reference>
<accession>D5SXA6</accession>
<evidence type="ECO:0000313" key="1">
    <source>
        <dbReference type="EMBL" id="ADG69728.1"/>
    </source>
</evidence>
<dbReference type="STRING" id="521674.Plim_3917"/>
<keyword evidence="2" id="KW-1185">Reference proteome</keyword>
<sequence length="130" mass="14516">MKHALTLFALLWLTGCEETHQAQVHPLEQWVGTEVTVNFNRDLLGAAGSPIAPTSTWLNNTRLSLDGKLVAVHHDGLFLDSRYKLNSGDTEFRHSVFWIPMNSILTIEKAAVTLPLPRSVEQPQGQTRTD</sequence>
<name>D5SXA6_PLAL2</name>
<dbReference type="RefSeq" id="WP_013112159.1">
    <property type="nucleotide sequence ID" value="NC_014148.1"/>
</dbReference>
<protein>
    <submittedName>
        <fullName evidence="1">Uncharacterized protein</fullName>
    </submittedName>
</protein>
<evidence type="ECO:0000313" key="2">
    <source>
        <dbReference type="Proteomes" id="UP000002220"/>
    </source>
</evidence>
<gene>
    <name evidence="1" type="ordered locus">Plim_3917</name>
</gene>
<proteinExistence type="predicted"/>
<dbReference type="PROSITE" id="PS51257">
    <property type="entry name" value="PROKAR_LIPOPROTEIN"/>
    <property type="match status" value="1"/>
</dbReference>
<dbReference type="HOGENOM" id="CLU_1936115_0_0_0"/>
<dbReference type="EMBL" id="CP001744">
    <property type="protein sequence ID" value="ADG69728.1"/>
    <property type="molecule type" value="Genomic_DNA"/>
</dbReference>
<dbReference type="Proteomes" id="UP000002220">
    <property type="component" value="Chromosome"/>
</dbReference>
<organism evidence="1 2">
    <name type="scientific">Planctopirus limnophila (strain ATCC 43296 / DSM 3776 / IFAM 1008 / Mu 290)</name>
    <name type="common">Planctomyces limnophilus</name>
    <dbReference type="NCBI Taxonomy" id="521674"/>
    <lineage>
        <taxon>Bacteria</taxon>
        <taxon>Pseudomonadati</taxon>
        <taxon>Planctomycetota</taxon>
        <taxon>Planctomycetia</taxon>
        <taxon>Planctomycetales</taxon>
        <taxon>Planctomycetaceae</taxon>
        <taxon>Planctopirus</taxon>
    </lineage>
</organism>
<dbReference type="KEGG" id="plm:Plim_3917"/>
<dbReference type="AlphaFoldDB" id="D5SXA6"/>